<dbReference type="InterPro" id="IPR006726">
    <property type="entry name" value="PHBA_efflux_AaeB/fusaric-R"/>
</dbReference>
<evidence type="ECO:0000256" key="3">
    <source>
        <dbReference type="ARBA" id="ARBA00022475"/>
    </source>
</evidence>
<dbReference type="PANTHER" id="PTHR30509:SF9">
    <property type="entry name" value="MULTIDRUG RESISTANCE PROTEIN MDTO"/>
    <property type="match status" value="1"/>
</dbReference>
<keyword evidence="10" id="KW-1185">Reference proteome</keyword>
<dbReference type="EMBL" id="BAAAHB010000001">
    <property type="protein sequence ID" value="GAA0443513.1"/>
    <property type="molecule type" value="Genomic_DNA"/>
</dbReference>
<organism evidence="9 10">
    <name type="scientific">Streptomyces stramineus</name>
    <dbReference type="NCBI Taxonomy" id="173861"/>
    <lineage>
        <taxon>Bacteria</taxon>
        <taxon>Bacillati</taxon>
        <taxon>Actinomycetota</taxon>
        <taxon>Actinomycetes</taxon>
        <taxon>Kitasatosporales</taxon>
        <taxon>Streptomycetaceae</taxon>
        <taxon>Streptomyces</taxon>
    </lineage>
</organism>
<feature type="transmembrane region" description="Helical" evidence="8">
    <location>
        <begin position="34"/>
        <end position="57"/>
    </location>
</feature>
<evidence type="ECO:0000256" key="7">
    <source>
        <dbReference type="SAM" id="MobiDB-lite"/>
    </source>
</evidence>
<reference evidence="9 10" key="1">
    <citation type="journal article" date="2019" name="Int. J. Syst. Evol. Microbiol.">
        <title>The Global Catalogue of Microorganisms (GCM) 10K type strain sequencing project: providing services to taxonomists for standard genome sequencing and annotation.</title>
        <authorList>
            <consortium name="The Broad Institute Genomics Platform"/>
            <consortium name="The Broad Institute Genome Sequencing Center for Infectious Disease"/>
            <person name="Wu L."/>
            <person name="Ma J."/>
        </authorList>
    </citation>
    <scope>NUCLEOTIDE SEQUENCE [LARGE SCALE GENOMIC DNA]</scope>
    <source>
        <strain evidence="9 10">JCM 10649</strain>
    </source>
</reference>
<feature type="transmembrane region" description="Helical" evidence="8">
    <location>
        <begin position="499"/>
        <end position="519"/>
    </location>
</feature>
<dbReference type="Proteomes" id="UP001499895">
    <property type="component" value="Unassembled WGS sequence"/>
</dbReference>
<accession>A0ABN0ZD94</accession>
<keyword evidence="2" id="KW-0813">Transport</keyword>
<comment type="caution">
    <text evidence="9">The sequence shown here is derived from an EMBL/GenBank/DDBJ whole genome shotgun (WGS) entry which is preliminary data.</text>
</comment>
<keyword evidence="4 8" id="KW-0812">Transmembrane</keyword>
<evidence type="ECO:0000256" key="2">
    <source>
        <dbReference type="ARBA" id="ARBA00022448"/>
    </source>
</evidence>
<dbReference type="RefSeq" id="WP_344084105.1">
    <property type="nucleotide sequence ID" value="NZ_BAAAHB010000001.1"/>
</dbReference>
<evidence type="ECO:0000313" key="10">
    <source>
        <dbReference type="Proteomes" id="UP001499895"/>
    </source>
</evidence>
<evidence type="ECO:0000256" key="6">
    <source>
        <dbReference type="ARBA" id="ARBA00023136"/>
    </source>
</evidence>
<proteinExistence type="predicted"/>
<feature type="transmembrane region" description="Helical" evidence="8">
    <location>
        <begin position="464"/>
        <end position="493"/>
    </location>
</feature>
<feature type="transmembrane region" description="Helical" evidence="8">
    <location>
        <begin position="430"/>
        <end position="452"/>
    </location>
</feature>
<dbReference type="Pfam" id="PF04632">
    <property type="entry name" value="FUSC"/>
    <property type="match status" value="1"/>
</dbReference>
<evidence type="ECO:0000256" key="1">
    <source>
        <dbReference type="ARBA" id="ARBA00004651"/>
    </source>
</evidence>
<keyword evidence="5 8" id="KW-1133">Transmembrane helix</keyword>
<name>A0ABN0ZD94_9ACTN</name>
<evidence type="ECO:0000256" key="4">
    <source>
        <dbReference type="ARBA" id="ARBA00022692"/>
    </source>
</evidence>
<feature type="transmembrane region" description="Helical" evidence="8">
    <location>
        <begin position="406"/>
        <end position="424"/>
    </location>
</feature>
<feature type="region of interest" description="Disordered" evidence="7">
    <location>
        <begin position="363"/>
        <end position="399"/>
    </location>
</feature>
<comment type="subcellular location">
    <subcellularLocation>
        <location evidence="1">Cell membrane</location>
        <topology evidence="1">Multi-pass membrane protein</topology>
    </subcellularLocation>
</comment>
<evidence type="ECO:0000313" key="9">
    <source>
        <dbReference type="EMBL" id="GAA0443513.1"/>
    </source>
</evidence>
<evidence type="ECO:0000256" key="8">
    <source>
        <dbReference type="SAM" id="Phobius"/>
    </source>
</evidence>
<gene>
    <name evidence="9" type="ORF">GCM10009544_02940</name>
</gene>
<feature type="transmembrane region" description="Helical" evidence="8">
    <location>
        <begin position="103"/>
        <end position="119"/>
    </location>
</feature>
<dbReference type="PANTHER" id="PTHR30509">
    <property type="entry name" value="P-HYDROXYBENZOIC ACID EFFLUX PUMP SUBUNIT-RELATED"/>
    <property type="match status" value="1"/>
</dbReference>
<sequence>MHTPTPVRAAAATLVDAVTSADPGLLRAATAPRIAATMLLTMAVLAASGAAPPLILVGTATAMVSSLTISDPRTLDQLRTLALAVPAVLATATLGALLTTTPLASGVVLVALVFGAVYARRFGKRATALGTLAFQAYFATQFIQATPALLTGLYAAQAIAFTAGALTRLTLAPVTGQRSAARLLRALDACLERLLHTLTTLATHPPAPGRPVNQAAARVRRDLTRLHRSTALLLTPPAGPPALPGGTSGEVQRRIVEIDLAAERLAVGTLALLGHPAPALALHLPHAPATVSAQPPPPAAGSRVTHAAAGLTTLHALVRRQPHAAKARHQHLNGAAQGADPVGEAIDDLADALTALYAGEPRPVASAPTAQGPDGQADQQHTPASPGITPGPDAAPRGLRRATTRAAAQAATGTAAALVAGNLITSGAHAYWAVLSCWTIYVGTSTTGEILVKGFRRTTGTLAGILAALAAAGLTTGHPTATMTLIVAGVLGIAATAQLSHAAMAFFVTATIALALPLLSTPTSHALTDRVLETTVGAVCGILAGHLVWPVPTAATADARLRDALTRLRQVVDAALRPGTTAPVDAARQLDQALADLRTTAQPLTYGATPWRRRRRTVHYLTGLLDICATQAKHLTTLTTVLPLTDPATRDTAARVEATLQRLITHTNPRTPLAHPAWTTPAALVVGRPTTPAPQGSDPAAQRAVRHLHRLDACLLTLADTLGLPVDTPQRQRFSAA</sequence>
<evidence type="ECO:0000256" key="5">
    <source>
        <dbReference type="ARBA" id="ARBA00022989"/>
    </source>
</evidence>
<feature type="transmembrane region" description="Helical" evidence="8">
    <location>
        <begin position="531"/>
        <end position="549"/>
    </location>
</feature>
<keyword evidence="3" id="KW-1003">Cell membrane</keyword>
<keyword evidence="6 8" id="KW-0472">Membrane</keyword>
<protein>
    <submittedName>
        <fullName evidence="9">FUSC family protein</fullName>
    </submittedName>
</protein>